<keyword evidence="2" id="KW-1185">Reference proteome</keyword>
<gene>
    <name evidence="1" type="ORF">KC19_6G151100</name>
</gene>
<dbReference type="EMBL" id="CM026427">
    <property type="protein sequence ID" value="KAG0570284.1"/>
    <property type="molecule type" value="Genomic_DNA"/>
</dbReference>
<name>A0A8T0HI76_CERPU</name>
<evidence type="ECO:0000313" key="2">
    <source>
        <dbReference type="Proteomes" id="UP000822688"/>
    </source>
</evidence>
<comment type="caution">
    <text evidence="1">The sequence shown here is derived from an EMBL/GenBank/DDBJ whole genome shotgun (WGS) entry which is preliminary data.</text>
</comment>
<proteinExistence type="predicted"/>
<reference evidence="1 2" key="1">
    <citation type="submission" date="2020-06" db="EMBL/GenBank/DDBJ databases">
        <title>WGS assembly of Ceratodon purpureus strain R40.</title>
        <authorList>
            <person name="Carey S.B."/>
            <person name="Jenkins J."/>
            <person name="Shu S."/>
            <person name="Lovell J.T."/>
            <person name="Sreedasyam A."/>
            <person name="Maumus F."/>
            <person name="Tiley G.P."/>
            <person name="Fernandez-Pozo N."/>
            <person name="Barry K."/>
            <person name="Chen C."/>
            <person name="Wang M."/>
            <person name="Lipzen A."/>
            <person name="Daum C."/>
            <person name="Saski C.A."/>
            <person name="Payton A.C."/>
            <person name="Mcbreen J.C."/>
            <person name="Conrad R.E."/>
            <person name="Kollar L.M."/>
            <person name="Olsson S."/>
            <person name="Huttunen S."/>
            <person name="Landis J.B."/>
            <person name="Wickett N.J."/>
            <person name="Johnson M.G."/>
            <person name="Rensing S.A."/>
            <person name="Grimwood J."/>
            <person name="Schmutz J."/>
            <person name="Mcdaniel S.F."/>
        </authorList>
    </citation>
    <scope>NUCLEOTIDE SEQUENCE [LARGE SCALE GENOMIC DNA]</scope>
    <source>
        <strain evidence="1 2">R40</strain>
    </source>
</reference>
<sequence>MRWFCCLVCLLPEEFEVWKFGSLCCSNFDGLVSVGELISCQVCRAYFGGGAFELPW</sequence>
<evidence type="ECO:0000313" key="1">
    <source>
        <dbReference type="EMBL" id="KAG0570284.1"/>
    </source>
</evidence>
<dbReference type="AlphaFoldDB" id="A0A8T0HI76"/>
<accession>A0A8T0HI76</accession>
<dbReference type="Proteomes" id="UP000822688">
    <property type="component" value="Chromosome 6"/>
</dbReference>
<organism evidence="1 2">
    <name type="scientific">Ceratodon purpureus</name>
    <name type="common">Fire moss</name>
    <name type="synonym">Dicranum purpureum</name>
    <dbReference type="NCBI Taxonomy" id="3225"/>
    <lineage>
        <taxon>Eukaryota</taxon>
        <taxon>Viridiplantae</taxon>
        <taxon>Streptophyta</taxon>
        <taxon>Embryophyta</taxon>
        <taxon>Bryophyta</taxon>
        <taxon>Bryophytina</taxon>
        <taxon>Bryopsida</taxon>
        <taxon>Dicranidae</taxon>
        <taxon>Pseudoditrichales</taxon>
        <taxon>Ditrichaceae</taxon>
        <taxon>Ceratodon</taxon>
    </lineage>
</organism>
<protein>
    <submittedName>
        <fullName evidence="1">Uncharacterized protein</fullName>
    </submittedName>
</protein>